<dbReference type="Gene3D" id="3.30.360.10">
    <property type="entry name" value="Dihydrodipicolinate Reductase, domain 2"/>
    <property type="match status" value="1"/>
</dbReference>
<dbReference type="Proteomes" id="UP000002258">
    <property type="component" value="Chromosome 8"/>
</dbReference>
<dbReference type="InterPro" id="IPR000683">
    <property type="entry name" value="Gfo/Idh/MocA-like_OxRdtase_N"/>
</dbReference>
<dbReference type="PANTHER" id="PTHR43377:SF1">
    <property type="entry name" value="BILIVERDIN REDUCTASE A"/>
    <property type="match status" value="1"/>
</dbReference>
<dbReference type="AlphaFoldDB" id="A3LZX0"/>
<dbReference type="Gene3D" id="3.40.50.720">
    <property type="entry name" value="NAD(P)-binding Rossmann-like Domain"/>
    <property type="match status" value="1"/>
</dbReference>
<feature type="domain" description="Gfo/Idh/MocA-like oxidoreductase C-terminal" evidence="2">
    <location>
        <begin position="140"/>
        <end position="349"/>
    </location>
</feature>
<dbReference type="OMA" id="VILIEFK"/>
<dbReference type="SUPFAM" id="SSF55347">
    <property type="entry name" value="Glyceraldehyde-3-phosphate dehydrogenase-like, C-terminal domain"/>
    <property type="match status" value="1"/>
</dbReference>
<dbReference type="InterPro" id="IPR004104">
    <property type="entry name" value="Gfo/Idh/MocA-like_OxRdtase_C"/>
</dbReference>
<dbReference type="Pfam" id="PF01408">
    <property type="entry name" value="GFO_IDH_MocA"/>
    <property type="match status" value="1"/>
</dbReference>
<dbReference type="OrthoDB" id="64915at2759"/>
<keyword evidence="3" id="KW-0560">Oxidoreductase</keyword>
<dbReference type="EC" id="1.1.1.18" evidence="3"/>
<dbReference type="PANTHER" id="PTHR43377">
    <property type="entry name" value="BILIVERDIN REDUCTASE A"/>
    <property type="match status" value="1"/>
</dbReference>
<feature type="domain" description="Gfo/Idh/MocA-like oxidoreductase N-terminal" evidence="1">
    <location>
        <begin position="2"/>
        <end position="124"/>
    </location>
</feature>
<organism evidence="3 4">
    <name type="scientific">Scheffersomyces stipitis (strain ATCC 58785 / CBS 6054 / NBRC 10063 / NRRL Y-11545)</name>
    <name type="common">Yeast</name>
    <name type="synonym">Pichia stipitis</name>
    <dbReference type="NCBI Taxonomy" id="322104"/>
    <lineage>
        <taxon>Eukaryota</taxon>
        <taxon>Fungi</taxon>
        <taxon>Dikarya</taxon>
        <taxon>Ascomycota</taxon>
        <taxon>Saccharomycotina</taxon>
        <taxon>Pichiomycetes</taxon>
        <taxon>Debaryomycetaceae</taxon>
        <taxon>Scheffersomyces</taxon>
    </lineage>
</organism>
<dbReference type="HOGENOM" id="CLU_023194_1_1_1"/>
<dbReference type="KEGG" id="pic:PICST_64256"/>
<dbReference type="InParanoid" id="A3LZX0"/>
<sequence length="374" mass="41616">ISFIVIGAGLIGPRHAAHIVSRPDCKLFAIVDHSAKGPKVAQQYNSLLFKNLNEMFVYCDSNSVPYPQAAIIATPNHTHVTLGMELASRGIHLLVEKPLAPNAHDCMTLIQYCYYKNVKLLVGHHRRFNPYIITTKNNLDKLGRLVAMQGTWTLCKPPSYFLEKPWRSSIELGGGTLLINLIHDLDLLQYLMGPIEKVYAELLSKQRLDRFGNEGAALTIKFASGCVGTFICSDNVTSPFSFEVGTGENPTVPFNDSISGFYRIFGSHGTISVPDLKLYHQYEEGGNAPADDSPIHRYVEKPKPFDLQLDHFVNLLKGDETEVKCSGEDAIRALLCIEAVTKSIETGMPQYVESIDTIKADFDLLNRYLESTVH</sequence>
<feature type="non-terminal residue" evidence="3">
    <location>
        <position position="1"/>
    </location>
</feature>
<keyword evidence="4" id="KW-1185">Reference proteome</keyword>
<dbReference type="SUPFAM" id="SSF51735">
    <property type="entry name" value="NAD(P)-binding Rossmann-fold domains"/>
    <property type="match status" value="1"/>
</dbReference>
<dbReference type="GeneID" id="4840880"/>
<protein>
    <submittedName>
        <fullName evidence="3">Myoinositol oxidoreductase</fullName>
        <ecNumber evidence="3">1.1.1.18</ecNumber>
    </submittedName>
</protein>
<reference evidence="3 4" key="1">
    <citation type="journal article" date="2007" name="Nat. Biotechnol.">
        <title>Genome sequence of the lignocellulose-bioconverting and xylose-fermenting yeast Pichia stipitis.</title>
        <authorList>
            <person name="Jeffries T.W."/>
            <person name="Grigoriev I.V."/>
            <person name="Grimwood J."/>
            <person name="Laplaza J.M."/>
            <person name="Aerts A."/>
            <person name="Salamov A."/>
            <person name="Schmutz J."/>
            <person name="Lindquist E."/>
            <person name="Dehal P."/>
            <person name="Shapiro H."/>
            <person name="Jin Y.S."/>
            <person name="Passoth V."/>
            <person name="Richardson P.M."/>
        </authorList>
    </citation>
    <scope>NUCLEOTIDE SEQUENCE [LARGE SCALE GENOMIC DNA]</scope>
    <source>
        <strain evidence="4">ATCC 58785 / CBS 6054 / NBRC 10063 / NRRL Y-11545</strain>
    </source>
</reference>
<evidence type="ECO:0000313" key="4">
    <source>
        <dbReference type="Proteomes" id="UP000002258"/>
    </source>
</evidence>
<evidence type="ECO:0000259" key="2">
    <source>
        <dbReference type="Pfam" id="PF02894"/>
    </source>
</evidence>
<accession>A3LZX0</accession>
<name>A3LZX0_PICST</name>
<gene>
    <name evidence="3" type="ORF">PICST_64256</name>
</gene>
<evidence type="ECO:0000313" key="3">
    <source>
        <dbReference type="EMBL" id="ABN68613.2"/>
    </source>
</evidence>
<dbReference type="InterPro" id="IPR051450">
    <property type="entry name" value="Gfo/Idh/MocA_Oxidoreductases"/>
</dbReference>
<dbReference type="Pfam" id="PF02894">
    <property type="entry name" value="GFO_IDH_MocA_C"/>
    <property type="match status" value="1"/>
</dbReference>
<dbReference type="GO" id="GO:0050112">
    <property type="term" value="F:inositol 2-dehydrogenase (NAD+) activity"/>
    <property type="evidence" value="ECO:0007669"/>
    <property type="project" value="UniProtKB-EC"/>
</dbReference>
<evidence type="ECO:0000259" key="1">
    <source>
        <dbReference type="Pfam" id="PF01408"/>
    </source>
</evidence>
<proteinExistence type="predicted"/>
<dbReference type="InterPro" id="IPR036291">
    <property type="entry name" value="NAD(P)-bd_dom_sf"/>
</dbReference>
<dbReference type="GO" id="GO:0000166">
    <property type="term" value="F:nucleotide binding"/>
    <property type="evidence" value="ECO:0007669"/>
    <property type="project" value="InterPro"/>
</dbReference>
<dbReference type="RefSeq" id="XP_001386642.2">
    <property type="nucleotide sequence ID" value="XM_001386605.1"/>
</dbReference>
<dbReference type="eggNOG" id="ENOG502RYAS">
    <property type="taxonomic scope" value="Eukaryota"/>
</dbReference>
<dbReference type="STRING" id="322104.A3LZX0"/>
<dbReference type="EMBL" id="CP000502">
    <property type="protein sequence ID" value="ABN68613.2"/>
    <property type="molecule type" value="Genomic_DNA"/>
</dbReference>